<dbReference type="Gene3D" id="3.10.450.50">
    <property type="match status" value="1"/>
</dbReference>
<feature type="domain" description="DUF4440" evidence="1">
    <location>
        <begin position="10"/>
        <end position="109"/>
    </location>
</feature>
<comment type="caution">
    <text evidence="2">The sequence shown here is derived from an EMBL/GenBank/DDBJ whole genome shotgun (WGS) entry which is preliminary data.</text>
</comment>
<dbReference type="InterPro" id="IPR027843">
    <property type="entry name" value="DUF4440"/>
</dbReference>
<proteinExistence type="predicted"/>
<dbReference type="Pfam" id="PF14534">
    <property type="entry name" value="DUF4440"/>
    <property type="match status" value="1"/>
</dbReference>
<dbReference type="InterPro" id="IPR032710">
    <property type="entry name" value="NTF2-like_dom_sf"/>
</dbReference>
<reference evidence="2 3" key="1">
    <citation type="submission" date="2023-10" db="EMBL/GenBank/DDBJ databases">
        <title>Holzapfeliella saturejae sp. nov. isolated from Satureja montana flowers.</title>
        <authorList>
            <person name="Alcantara C."/>
            <person name="Zuniga M."/>
            <person name="Landete J.M."/>
            <person name="Monedero V."/>
        </authorList>
    </citation>
    <scope>NUCLEOTIDE SEQUENCE [LARGE SCALE GENOMIC DNA]</scope>
    <source>
        <strain evidence="2 3">He02</strain>
    </source>
</reference>
<name>A0ABU8SGP3_9LACO</name>
<organism evidence="2 3">
    <name type="scientific">Holzapfeliella saturejae</name>
    <dbReference type="NCBI Taxonomy" id="3082953"/>
    <lineage>
        <taxon>Bacteria</taxon>
        <taxon>Bacillati</taxon>
        <taxon>Bacillota</taxon>
        <taxon>Bacilli</taxon>
        <taxon>Lactobacillales</taxon>
        <taxon>Lactobacillaceae</taxon>
        <taxon>Holzapfeliella</taxon>
    </lineage>
</organism>
<dbReference type="EMBL" id="JAWMWG010000001">
    <property type="protein sequence ID" value="MEJ6348548.1"/>
    <property type="molecule type" value="Genomic_DNA"/>
</dbReference>
<accession>A0ABU8SGP3</accession>
<dbReference type="RefSeq" id="WP_339969823.1">
    <property type="nucleotide sequence ID" value="NZ_JAWMWG010000001.1"/>
</dbReference>
<evidence type="ECO:0000313" key="2">
    <source>
        <dbReference type="EMBL" id="MEJ6348548.1"/>
    </source>
</evidence>
<sequence length="123" mass="14262">MMNIHEQAKQLYRDLYQGMVNQNINLLNARLADNFVLEHMTGIKQAKQDWLQAIETGQMRYYRAQEDQVSIKVTDDSLILIGRSIVDAKIYGFRADWHLQMTLTFSQNKEGHLVINSAVAKSY</sequence>
<keyword evidence="3" id="KW-1185">Reference proteome</keyword>
<evidence type="ECO:0000313" key="3">
    <source>
        <dbReference type="Proteomes" id="UP001377804"/>
    </source>
</evidence>
<dbReference type="Proteomes" id="UP001377804">
    <property type="component" value="Unassembled WGS sequence"/>
</dbReference>
<gene>
    <name evidence="2" type="ORF">R4Y45_04820</name>
</gene>
<protein>
    <submittedName>
        <fullName evidence="2">Nuclear transport factor 2 family protein</fullName>
    </submittedName>
</protein>
<dbReference type="SUPFAM" id="SSF54427">
    <property type="entry name" value="NTF2-like"/>
    <property type="match status" value="1"/>
</dbReference>
<evidence type="ECO:0000259" key="1">
    <source>
        <dbReference type="Pfam" id="PF14534"/>
    </source>
</evidence>